<sequence>MQKSTTASAALETKALGHPDYETLDIGERRTAPMVTVFLDLTNFTGRTFWDDQDEVVDLAHAVLSGFVEVVNLFGGHPLGLRGDGLFAGFSPGQPEVTGAMALAACAFALDGIEREVNPWLDGRRIARIQARAGLDYGQTTFVRSGSRERSEINPLGFAANFAAKCEKKAKSWEIVVGQGLRELLPEYPHFVEHHASPKTYTRDYKSRLYRFYDYRWRNTLPLLPGVLSDLNGTPTSLILTK</sequence>
<accession>A0A1W2BFL8</accession>
<dbReference type="GO" id="GO:0009190">
    <property type="term" value="P:cyclic nucleotide biosynthetic process"/>
    <property type="evidence" value="ECO:0007669"/>
    <property type="project" value="InterPro"/>
</dbReference>
<protein>
    <submittedName>
        <fullName evidence="2">Adenylate cyclase, class 3</fullName>
    </submittedName>
</protein>
<dbReference type="GO" id="GO:0035556">
    <property type="term" value="P:intracellular signal transduction"/>
    <property type="evidence" value="ECO:0007669"/>
    <property type="project" value="InterPro"/>
</dbReference>
<reference evidence="2 3" key="1">
    <citation type="submission" date="2017-04" db="EMBL/GenBank/DDBJ databases">
        <authorList>
            <person name="Afonso C.L."/>
            <person name="Miller P.J."/>
            <person name="Scott M.A."/>
            <person name="Spackman E."/>
            <person name="Goraichik I."/>
            <person name="Dimitrov K.M."/>
            <person name="Suarez D.L."/>
            <person name="Swayne D.E."/>
        </authorList>
    </citation>
    <scope>NUCLEOTIDE SEQUENCE [LARGE SCALE GENOMIC DNA]</scope>
    <source>
        <strain evidence="2 3">CGMCC 1.12511</strain>
    </source>
</reference>
<name>A0A1W2BFL8_9MICO</name>
<organism evidence="2 3">
    <name type="scientific">Janibacter indicus</name>
    <dbReference type="NCBI Taxonomy" id="857417"/>
    <lineage>
        <taxon>Bacteria</taxon>
        <taxon>Bacillati</taxon>
        <taxon>Actinomycetota</taxon>
        <taxon>Actinomycetes</taxon>
        <taxon>Micrococcales</taxon>
        <taxon>Intrasporangiaceae</taxon>
        <taxon>Janibacter</taxon>
    </lineage>
</organism>
<dbReference type="AlphaFoldDB" id="A0A1W2BFL8"/>
<dbReference type="GO" id="GO:0004016">
    <property type="term" value="F:adenylate cyclase activity"/>
    <property type="evidence" value="ECO:0007669"/>
    <property type="project" value="UniProtKB-ARBA"/>
</dbReference>
<feature type="domain" description="Guanylate cyclase" evidence="1">
    <location>
        <begin position="35"/>
        <end position="167"/>
    </location>
</feature>
<evidence type="ECO:0000313" key="3">
    <source>
        <dbReference type="Proteomes" id="UP000192634"/>
    </source>
</evidence>
<dbReference type="PROSITE" id="PS50125">
    <property type="entry name" value="GUANYLATE_CYCLASE_2"/>
    <property type="match status" value="1"/>
</dbReference>
<evidence type="ECO:0000313" key="2">
    <source>
        <dbReference type="EMBL" id="SMC71785.1"/>
    </source>
</evidence>
<dbReference type="InterPro" id="IPR029787">
    <property type="entry name" value="Nucleotide_cyclase"/>
</dbReference>
<dbReference type="SUPFAM" id="SSF55073">
    <property type="entry name" value="Nucleotide cyclase"/>
    <property type="match status" value="1"/>
</dbReference>
<dbReference type="Gene3D" id="3.30.70.1230">
    <property type="entry name" value="Nucleotide cyclase"/>
    <property type="match status" value="1"/>
</dbReference>
<proteinExistence type="predicted"/>
<dbReference type="InterPro" id="IPR001054">
    <property type="entry name" value="A/G_cyclase"/>
</dbReference>
<evidence type="ECO:0000259" key="1">
    <source>
        <dbReference type="PROSITE" id="PS50125"/>
    </source>
</evidence>
<gene>
    <name evidence="2" type="ORF">SAMN06296429_10823</name>
</gene>
<dbReference type="EMBL" id="FWXN01000008">
    <property type="protein sequence ID" value="SMC71785.1"/>
    <property type="molecule type" value="Genomic_DNA"/>
</dbReference>
<dbReference type="Proteomes" id="UP000192634">
    <property type="component" value="Unassembled WGS sequence"/>
</dbReference>